<dbReference type="Proteomes" id="UP000629468">
    <property type="component" value="Unassembled WGS sequence"/>
</dbReference>
<evidence type="ECO:0000256" key="4">
    <source>
        <dbReference type="ARBA" id="ARBA00007372"/>
    </source>
</evidence>
<dbReference type="GO" id="GO:0032981">
    <property type="term" value="P:mitochondrial respiratory chain complex I assembly"/>
    <property type="evidence" value="ECO:0007669"/>
    <property type="project" value="TreeGrafter"/>
</dbReference>
<sequence length="101" mass="11450">MASGFGFSGGRPRCFAFWQEFQKCYAGTDDPKNCANQCFDYFECLHHYGERERAKKIEGEYLRKAESVAKEGRKTADVLSDGAIVGLGLIQQKEQEEKKKS</sequence>
<comment type="caution">
    <text evidence="17">The sequence shown here is derived from an EMBL/GenBank/DDBJ whole genome shotgun (WGS) entry which is preliminary data.</text>
</comment>
<evidence type="ECO:0000256" key="1">
    <source>
        <dbReference type="ARBA" id="ARBA00003195"/>
    </source>
</evidence>
<keyword evidence="13 16" id="KW-1015">Disulfide bond</keyword>
<dbReference type="GO" id="GO:0005743">
    <property type="term" value="C:mitochondrial inner membrane"/>
    <property type="evidence" value="ECO:0007669"/>
    <property type="project" value="UniProtKB-SubCell"/>
</dbReference>
<evidence type="ECO:0000256" key="9">
    <source>
        <dbReference type="ARBA" id="ARBA00022792"/>
    </source>
</evidence>
<evidence type="ECO:0000256" key="15">
    <source>
        <dbReference type="ARBA" id="ARBA00032739"/>
    </source>
</evidence>
<evidence type="ECO:0000256" key="5">
    <source>
        <dbReference type="ARBA" id="ARBA00011261"/>
    </source>
</evidence>
<evidence type="ECO:0000256" key="2">
    <source>
        <dbReference type="ARBA" id="ARBA00004569"/>
    </source>
</evidence>
<comment type="subunit">
    <text evidence="5">Mammalian complex I is composed of 45 different subunits. This is a component of the iron-sulfur (IP) fragment of the enzyme.</text>
</comment>
<dbReference type="OMA" id="SRCFAYW"/>
<comment type="similarity">
    <text evidence="4">Belongs to the complex I NDUFS5 subunit family.</text>
</comment>
<evidence type="ECO:0000256" key="3">
    <source>
        <dbReference type="ARBA" id="ARBA00004637"/>
    </source>
</evidence>
<evidence type="ECO:0000313" key="17">
    <source>
        <dbReference type="EMBL" id="KAF7763624.1"/>
    </source>
</evidence>
<keyword evidence="12" id="KW-0472">Membrane</keyword>
<evidence type="ECO:0000256" key="12">
    <source>
        <dbReference type="ARBA" id="ARBA00023136"/>
    </source>
</evidence>
<keyword evidence="10" id="KW-0249">Electron transport</keyword>
<gene>
    <name evidence="17" type="ORF">Agabi119p4_8161</name>
</gene>
<evidence type="ECO:0000256" key="11">
    <source>
        <dbReference type="ARBA" id="ARBA00023128"/>
    </source>
</evidence>
<dbReference type="CDD" id="cd24141">
    <property type="entry name" value="NDUFS5-like"/>
    <property type="match status" value="1"/>
</dbReference>
<name>A0A8H7C6M6_AGABI</name>
<evidence type="ECO:0000256" key="8">
    <source>
        <dbReference type="ARBA" id="ARBA00022660"/>
    </source>
</evidence>
<evidence type="ECO:0000256" key="16">
    <source>
        <dbReference type="PIRSR" id="PIRSR619342-50"/>
    </source>
</evidence>
<evidence type="ECO:0000313" key="18">
    <source>
        <dbReference type="Proteomes" id="UP000629468"/>
    </source>
</evidence>
<keyword evidence="8" id="KW-0679">Respiratory chain</keyword>
<keyword evidence="7" id="KW-0813">Transport</keyword>
<evidence type="ECO:0000256" key="7">
    <source>
        <dbReference type="ARBA" id="ARBA00022448"/>
    </source>
</evidence>
<reference evidence="17 18" key="1">
    <citation type="journal article" name="Sci. Rep.">
        <title>Telomere-to-telomere assembled and centromere annotated genomes of the two main subspecies of the button mushroom Agaricus bisporus reveal especially polymorphic chromosome ends.</title>
        <authorList>
            <person name="Sonnenberg A.S.M."/>
            <person name="Sedaghat-Telgerd N."/>
            <person name="Lavrijssen B."/>
            <person name="Ohm R.A."/>
            <person name="Hendrickx P.M."/>
            <person name="Scholtmeijer K."/>
            <person name="Baars J.J.P."/>
            <person name="van Peer A."/>
        </authorList>
    </citation>
    <scope>NUCLEOTIDE SEQUENCE [LARGE SCALE GENOMIC DNA]</scope>
    <source>
        <strain evidence="17 18">H119_p4</strain>
    </source>
</reference>
<keyword evidence="11" id="KW-0496">Mitochondrion</keyword>
<dbReference type="EMBL" id="JABXXO010000011">
    <property type="protein sequence ID" value="KAF7763624.1"/>
    <property type="molecule type" value="Genomic_DNA"/>
</dbReference>
<keyword evidence="9" id="KW-0999">Mitochondrion inner membrane</keyword>
<evidence type="ECO:0000256" key="13">
    <source>
        <dbReference type="ARBA" id="ARBA00023157"/>
    </source>
</evidence>
<evidence type="ECO:0000256" key="10">
    <source>
        <dbReference type="ARBA" id="ARBA00022982"/>
    </source>
</evidence>
<comment type="subcellular location">
    <subcellularLocation>
        <location evidence="3">Mitochondrion inner membrane</location>
        <topology evidence="3">Peripheral membrane protein</topology>
    </subcellularLocation>
    <subcellularLocation>
        <location evidence="2">Mitochondrion intermembrane space</location>
    </subcellularLocation>
</comment>
<dbReference type="PANTHER" id="PTHR15224">
    <property type="entry name" value="NADH DEHYDROGENASE [UBIQUINONE] IRON-SULFUR PROTEIN 5"/>
    <property type="match status" value="1"/>
</dbReference>
<dbReference type="AlphaFoldDB" id="A0A8H7C6M6"/>
<organism evidence="17 18">
    <name type="scientific">Agaricus bisporus var. burnettii</name>
    <dbReference type="NCBI Taxonomy" id="192524"/>
    <lineage>
        <taxon>Eukaryota</taxon>
        <taxon>Fungi</taxon>
        <taxon>Dikarya</taxon>
        <taxon>Basidiomycota</taxon>
        <taxon>Agaricomycotina</taxon>
        <taxon>Agaricomycetes</taxon>
        <taxon>Agaricomycetidae</taxon>
        <taxon>Agaricales</taxon>
        <taxon>Agaricineae</taxon>
        <taxon>Agaricaceae</taxon>
        <taxon>Agaricus</taxon>
    </lineage>
</organism>
<proteinExistence type="inferred from homology"/>
<accession>A0A8H7C6M6</accession>
<evidence type="ECO:0000256" key="6">
    <source>
        <dbReference type="ARBA" id="ARBA00013482"/>
    </source>
</evidence>
<evidence type="ECO:0000256" key="14">
    <source>
        <dbReference type="ARBA" id="ARBA00031222"/>
    </source>
</evidence>
<feature type="disulfide bond" evidence="16">
    <location>
        <begin position="24"/>
        <end position="34"/>
    </location>
</feature>
<dbReference type="PANTHER" id="PTHR15224:SF1">
    <property type="entry name" value="NADH DEHYDROGENASE [UBIQUINONE] IRON-SULFUR PROTEIN 5"/>
    <property type="match status" value="1"/>
</dbReference>
<dbReference type="GO" id="GO:0005758">
    <property type="term" value="C:mitochondrial intermembrane space"/>
    <property type="evidence" value="ECO:0007669"/>
    <property type="project" value="UniProtKB-SubCell"/>
</dbReference>
<feature type="disulfide bond" evidence="16">
    <location>
        <begin position="14"/>
        <end position="44"/>
    </location>
</feature>
<dbReference type="InterPro" id="IPR019342">
    <property type="entry name" value="NADH_UbQ_OxRdtase_FeS-su5"/>
</dbReference>
<protein>
    <recommendedName>
        <fullName evidence="6">NADH dehydrogenase [ubiquinone] iron-sulfur protein 5</fullName>
    </recommendedName>
    <alternativeName>
        <fullName evidence="14">Complex I-15 kDa</fullName>
    </alternativeName>
    <alternativeName>
        <fullName evidence="15">NADH-ubiquinone oxidoreductase 15 kDa subunit</fullName>
    </alternativeName>
</protein>
<comment type="function">
    <text evidence="1">Accessory subunit of the mitochondrial membrane respiratory chain NADH dehydrogenase (Complex I), that is believed not to be involved in catalysis. Complex I functions in the transfer of electrons from NADH to the respiratory chain. The immediate electron acceptor for the enzyme is believed to be ubiquinone.</text>
</comment>